<keyword evidence="4" id="KW-1185">Reference proteome</keyword>
<feature type="compositionally biased region" description="Low complexity" evidence="1">
    <location>
        <begin position="418"/>
        <end position="429"/>
    </location>
</feature>
<keyword evidence="2" id="KW-0812">Transmembrane</keyword>
<evidence type="ECO:0000256" key="2">
    <source>
        <dbReference type="SAM" id="Phobius"/>
    </source>
</evidence>
<keyword evidence="2" id="KW-0472">Membrane</keyword>
<feature type="transmembrane region" description="Helical" evidence="2">
    <location>
        <begin position="34"/>
        <end position="54"/>
    </location>
</feature>
<proteinExistence type="predicted"/>
<comment type="caution">
    <text evidence="3">The sequence shown here is derived from an EMBL/GenBank/DDBJ whole genome shotgun (WGS) entry which is preliminary data.</text>
</comment>
<gene>
    <name evidence="3" type="ORF">ECRASSUSDP1_LOCUS4050</name>
</gene>
<feature type="transmembrane region" description="Helical" evidence="2">
    <location>
        <begin position="66"/>
        <end position="87"/>
    </location>
</feature>
<sequence>MNKKRTMLAVSLQNIVIIDLLLLTVLFINNDHSFVPVLVYATGTIFQSITYCFTQKWVMSHKKVKYYIISRIALLGILFCINAIAIWEAEDEVYYLANFIAVFIISSISELIPKTRMPIRPSKKDSMTKTLQKEEDEPPTKLGSSKEAYQLLSNPEHCEEFQEIRTLFIISRLPKRQSSYETENQEDMGLSIQEILNQKSFDKFNQNNESFKHESKRTSEYSSISKLRMKKIRESIESPDFGSKGSSFVTQKNLSKALSVSSRDELENANIMKQPVHLFQKKMTNFSFQESENSFPSSHNNSAHRRETENSKKSSFAKKTPDFSILQSKKVKREGSARGSKKYANQSKHLKNHLRSIARLVGADQNFMQMQIPTKNDSMPTRSDFRQSKGKIRGSISSQGARSAIEIQSLPSIDDESSSSNSQLSQHEPPSMKMIGVQGRVTTKSSGSKEETKFNIKITAEERKGSSSFIAKQQRDTLMIPKPRERRRLSENPRNINLLHDIPRQTKRLSRKRKSTRSARSVGKQVLRKLLSLK</sequence>
<evidence type="ECO:0000256" key="1">
    <source>
        <dbReference type="SAM" id="MobiDB-lite"/>
    </source>
</evidence>
<feature type="compositionally biased region" description="Polar residues" evidence="1">
    <location>
        <begin position="371"/>
        <end position="381"/>
    </location>
</feature>
<organism evidence="3 4">
    <name type="scientific">Euplotes crassus</name>
    <dbReference type="NCBI Taxonomy" id="5936"/>
    <lineage>
        <taxon>Eukaryota</taxon>
        <taxon>Sar</taxon>
        <taxon>Alveolata</taxon>
        <taxon>Ciliophora</taxon>
        <taxon>Intramacronucleata</taxon>
        <taxon>Spirotrichea</taxon>
        <taxon>Hypotrichia</taxon>
        <taxon>Euplotida</taxon>
        <taxon>Euplotidae</taxon>
        <taxon>Moneuplotes</taxon>
    </lineage>
</organism>
<dbReference type="EMBL" id="CAMPGE010003876">
    <property type="protein sequence ID" value="CAI2362724.1"/>
    <property type="molecule type" value="Genomic_DNA"/>
</dbReference>
<feature type="region of interest" description="Disordered" evidence="1">
    <location>
        <begin position="289"/>
        <end position="351"/>
    </location>
</feature>
<feature type="transmembrane region" description="Helical" evidence="2">
    <location>
        <begin position="7"/>
        <end position="28"/>
    </location>
</feature>
<protein>
    <submittedName>
        <fullName evidence="3">Uncharacterized protein</fullName>
    </submittedName>
</protein>
<dbReference type="AlphaFoldDB" id="A0AAD1U9H1"/>
<evidence type="ECO:0000313" key="3">
    <source>
        <dbReference type="EMBL" id="CAI2362724.1"/>
    </source>
</evidence>
<name>A0AAD1U9H1_EUPCR</name>
<feature type="region of interest" description="Disordered" evidence="1">
    <location>
        <begin position="371"/>
        <end position="494"/>
    </location>
</feature>
<feature type="region of interest" description="Disordered" evidence="1">
    <location>
        <begin position="119"/>
        <end position="145"/>
    </location>
</feature>
<feature type="compositionally biased region" description="Basic and acidic residues" evidence="1">
    <location>
        <begin position="447"/>
        <end position="465"/>
    </location>
</feature>
<feature type="compositionally biased region" description="Polar residues" evidence="1">
    <location>
        <begin position="289"/>
        <end position="301"/>
    </location>
</feature>
<evidence type="ECO:0000313" key="4">
    <source>
        <dbReference type="Proteomes" id="UP001295684"/>
    </source>
</evidence>
<feature type="compositionally biased region" description="Basic and acidic residues" evidence="1">
    <location>
        <begin position="122"/>
        <end position="133"/>
    </location>
</feature>
<reference evidence="3" key="1">
    <citation type="submission" date="2023-07" db="EMBL/GenBank/DDBJ databases">
        <authorList>
            <consortium name="AG Swart"/>
            <person name="Singh M."/>
            <person name="Singh A."/>
            <person name="Seah K."/>
            <person name="Emmerich C."/>
        </authorList>
    </citation>
    <scope>NUCLEOTIDE SEQUENCE</scope>
    <source>
        <strain evidence="3">DP1</strain>
    </source>
</reference>
<dbReference type="Proteomes" id="UP001295684">
    <property type="component" value="Unassembled WGS sequence"/>
</dbReference>
<keyword evidence="2" id="KW-1133">Transmembrane helix</keyword>
<accession>A0AAD1U9H1</accession>